<dbReference type="InterPro" id="IPR051162">
    <property type="entry name" value="T4SS_component"/>
</dbReference>
<dbReference type="InterPro" id="IPR032689">
    <property type="entry name" value="TraG-D_C"/>
</dbReference>
<dbReference type="PANTHER" id="PTHR30121">
    <property type="entry name" value="UNCHARACTERIZED PROTEIN YJGR-RELATED"/>
    <property type="match status" value="1"/>
</dbReference>
<sequence>MIDRPGSTLADLQRFMNDRLNDDLIELGTTSKRRAIRDFFTYDFQDDPSLRPSKNAISRKLQSLFNTFAFDEMVNSPQSIDLERAINEGQIILFNLSKGRLGDEASEAFGRLVVASIQGLALRRADVPEQDRNPINLFIDECQNYIAPATMQILEEARKYGVSLTLAQQVVGRGMSSEMQAVVLNNTNVKVAGRTPEDDKMAKILGKSQADVQNLQTGQFWMKVGNGHTFLLNANSDLIGDSIAMSDDWWNTIKLEQLVAYRSFEDVPEAATVTEDVLVDNGKPMPWP</sequence>
<dbReference type="RefSeq" id="WP_055187598.1">
    <property type="nucleotide sequence ID" value="NZ_FPBS01000004.1"/>
</dbReference>
<dbReference type="OrthoDB" id="9806951at2"/>
<dbReference type="Pfam" id="PF12696">
    <property type="entry name" value="TraG-D_C"/>
    <property type="match status" value="1"/>
</dbReference>
<dbReference type="SUPFAM" id="SSF52540">
    <property type="entry name" value="P-loop containing nucleoside triphosphate hydrolases"/>
    <property type="match status" value="1"/>
</dbReference>
<dbReference type="Proteomes" id="UP000050471">
    <property type="component" value="Unassembled WGS sequence"/>
</dbReference>
<dbReference type="STRING" id="154981.AKJ29_14475"/>
<proteinExistence type="predicted"/>
<organism evidence="2 3">
    <name type="scientific">Aliiroseovarius crassostreae</name>
    <dbReference type="NCBI Taxonomy" id="154981"/>
    <lineage>
        <taxon>Bacteria</taxon>
        <taxon>Pseudomonadati</taxon>
        <taxon>Pseudomonadota</taxon>
        <taxon>Alphaproteobacteria</taxon>
        <taxon>Rhodobacterales</taxon>
        <taxon>Paracoccaceae</taxon>
        <taxon>Aliiroseovarius</taxon>
    </lineage>
</organism>
<dbReference type="PANTHER" id="PTHR30121:SF11">
    <property type="entry name" value="AAA+ ATPASE DOMAIN-CONTAINING PROTEIN"/>
    <property type="match status" value="1"/>
</dbReference>
<keyword evidence="3" id="KW-1185">Reference proteome</keyword>
<reference evidence="2 3" key="1">
    <citation type="submission" date="2015-09" db="EMBL/GenBank/DDBJ databases">
        <title>Draft genome sequence of Aliiroseovarius crassostreae CV919-312TSm, the causative agent of Roseovarius Oyster Disease (formerly Juvenile Oyster Disease).</title>
        <authorList>
            <person name="Kessner L."/>
            <person name="Spinard E."/>
            <person name="Nelson D."/>
        </authorList>
    </citation>
    <scope>NUCLEOTIDE SEQUENCE [LARGE SCALE GENOMIC DNA]</scope>
    <source>
        <strain evidence="2 3">CV919-312</strain>
    </source>
</reference>
<name>A0A0P7I3T9_9RHOB</name>
<dbReference type="EMBL" id="LKBA01000004">
    <property type="protein sequence ID" value="KPN63888.1"/>
    <property type="molecule type" value="Genomic_DNA"/>
</dbReference>
<evidence type="ECO:0000259" key="1">
    <source>
        <dbReference type="Pfam" id="PF12696"/>
    </source>
</evidence>
<dbReference type="InterPro" id="IPR027417">
    <property type="entry name" value="P-loop_NTPase"/>
</dbReference>
<protein>
    <recommendedName>
        <fullName evidence="1">TraD/TraG TraM recognition site domain-containing protein</fullName>
    </recommendedName>
</protein>
<evidence type="ECO:0000313" key="3">
    <source>
        <dbReference type="Proteomes" id="UP000050471"/>
    </source>
</evidence>
<dbReference type="Gene3D" id="3.40.50.300">
    <property type="entry name" value="P-loop containing nucleotide triphosphate hydrolases"/>
    <property type="match status" value="1"/>
</dbReference>
<dbReference type="AlphaFoldDB" id="A0A0P7I3T9"/>
<comment type="caution">
    <text evidence="2">The sequence shown here is derived from an EMBL/GenBank/DDBJ whole genome shotgun (WGS) entry which is preliminary data.</text>
</comment>
<accession>A0A0P7I3T9</accession>
<evidence type="ECO:0000313" key="2">
    <source>
        <dbReference type="EMBL" id="KPN63888.1"/>
    </source>
</evidence>
<gene>
    <name evidence="2" type="ORF">AKJ29_14475</name>
</gene>
<feature type="domain" description="TraD/TraG TraM recognition site" evidence="1">
    <location>
        <begin position="134"/>
        <end position="208"/>
    </location>
</feature>